<evidence type="ECO:0000313" key="3">
    <source>
        <dbReference type="Proteomes" id="UP000315295"/>
    </source>
</evidence>
<gene>
    <name evidence="2" type="ORF">C1H46_026462</name>
</gene>
<feature type="region of interest" description="Disordered" evidence="1">
    <location>
        <begin position="1"/>
        <end position="49"/>
    </location>
</feature>
<evidence type="ECO:0000313" key="2">
    <source>
        <dbReference type="EMBL" id="TQD87964.1"/>
    </source>
</evidence>
<name>A0A540LNA7_MALBA</name>
<proteinExistence type="predicted"/>
<keyword evidence="3" id="KW-1185">Reference proteome</keyword>
<protein>
    <submittedName>
        <fullName evidence="2">Uncharacterized protein</fullName>
    </submittedName>
</protein>
<dbReference type="AlphaFoldDB" id="A0A540LNA7"/>
<sequence length="74" mass="8093">MPEFVAEYVGGEVQHNEEEEGSGPLTESAERGANPVVAHGGRPPQGENKGFLRAVLKERRASRSGFWRVERGDS</sequence>
<organism evidence="2 3">
    <name type="scientific">Malus baccata</name>
    <name type="common">Siberian crab apple</name>
    <name type="synonym">Pyrus baccata</name>
    <dbReference type="NCBI Taxonomy" id="106549"/>
    <lineage>
        <taxon>Eukaryota</taxon>
        <taxon>Viridiplantae</taxon>
        <taxon>Streptophyta</taxon>
        <taxon>Embryophyta</taxon>
        <taxon>Tracheophyta</taxon>
        <taxon>Spermatophyta</taxon>
        <taxon>Magnoliopsida</taxon>
        <taxon>eudicotyledons</taxon>
        <taxon>Gunneridae</taxon>
        <taxon>Pentapetalae</taxon>
        <taxon>rosids</taxon>
        <taxon>fabids</taxon>
        <taxon>Rosales</taxon>
        <taxon>Rosaceae</taxon>
        <taxon>Amygdaloideae</taxon>
        <taxon>Maleae</taxon>
        <taxon>Malus</taxon>
    </lineage>
</organism>
<evidence type="ECO:0000256" key="1">
    <source>
        <dbReference type="SAM" id="MobiDB-lite"/>
    </source>
</evidence>
<reference evidence="2 3" key="1">
    <citation type="journal article" date="2019" name="G3 (Bethesda)">
        <title>Sequencing of a Wild Apple (Malus baccata) Genome Unravels the Differences Between Cultivated and Wild Apple Species Regarding Disease Resistance and Cold Tolerance.</title>
        <authorList>
            <person name="Chen X."/>
        </authorList>
    </citation>
    <scope>NUCLEOTIDE SEQUENCE [LARGE SCALE GENOMIC DNA]</scope>
    <source>
        <strain evidence="3">cv. Shandingzi</strain>
        <tissue evidence="2">Leaves</tissue>
    </source>
</reference>
<dbReference type="Proteomes" id="UP000315295">
    <property type="component" value="Unassembled WGS sequence"/>
</dbReference>
<dbReference type="EMBL" id="VIEB01000519">
    <property type="protein sequence ID" value="TQD87964.1"/>
    <property type="molecule type" value="Genomic_DNA"/>
</dbReference>
<comment type="caution">
    <text evidence="2">The sequence shown here is derived from an EMBL/GenBank/DDBJ whole genome shotgun (WGS) entry which is preliminary data.</text>
</comment>
<accession>A0A540LNA7</accession>